<proteinExistence type="predicted"/>
<dbReference type="SMART" id="SM00387">
    <property type="entry name" value="HATPase_c"/>
    <property type="match status" value="1"/>
</dbReference>
<evidence type="ECO:0000313" key="4">
    <source>
        <dbReference type="EMBL" id="MBB6146768.1"/>
    </source>
</evidence>
<dbReference type="Pfam" id="PF02518">
    <property type="entry name" value="HATPase_c"/>
    <property type="match status" value="1"/>
</dbReference>
<dbReference type="EMBL" id="JACHEK010000011">
    <property type="protein sequence ID" value="MBB6146768.1"/>
    <property type="molecule type" value="Genomic_DNA"/>
</dbReference>
<evidence type="ECO:0000256" key="1">
    <source>
        <dbReference type="ARBA" id="ARBA00000085"/>
    </source>
</evidence>
<organism evidence="4 5">
    <name type="scientific">Silvibacterium bohemicum</name>
    <dbReference type="NCBI Taxonomy" id="1577686"/>
    <lineage>
        <taxon>Bacteria</taxon>
        <taxon>Pseudomonadati</taxon>
        <taxon>Acidobacteriota</taxon>
        <taxon>Terriglobia</taxon>
        <taxon>Terriglobales</taxon>
        <taxon>Acidobacteriaceae</taxon>
        <taxon>Silvibacterium</taxon>
    </lineage>
</organism>
<dbReference type="GO" id="GO:0000155">
    <property type="term" value="F:phosphorelay sensor kinase activity"/>
    <property type="evidence" value="ECO:0007669"/>
    <property type="project" value="TreeGrafter"/>
</dbReference>
<dbReference type="InterPro" id="IPR003594">
    <property type="entry name" value="HATPase_dom"/>
</dbReference>
<evidence type="ECO:0000259" key="3">
    <source>
        <dbReference type="PROSITE" id="PS50109"/>
    </source>
</evidence>
<dbReference type="Gene3D" id="3.30.565.10">
    <property type="entry name" value="Histidine kinase-like ATPase, C-terminal domain"/>
    <property type="match status" value="1"/>
</dbReference>
<dbReference type="PANTHER" id="PTHR45569">
    <property type="entry name" value="SENSOR PROTEIN KDPD"/>
    <property type="match status" value="1"/>
</dbReference>
<dbReference type="InterPro" id="IPR052023">
    <property type="entry name" value="Histidine_kinase_KdpD"/>
</dbReference>
<dbReference type="PANTHER" id="PTHR45569:SF1">
    <property type="entry name" value="SENSOR PROTEIN KDPD"/>
    <property type="match status" value="1"/>
</dbReference>
<dbReference type="PRINTS" id="PR00344">
    <property type="entry name" value="BCTRLSENSOR"/>
</dbReference>
<keyword evidence="4" id="KW-0418">Kinase</keyword>
<evidence type="ECO:0000313" key="5">
    <source>
        <dbReference type="Proteomes" id="UP000538666"/>
    </source>
</evidence>
<gene>
    <name evidence="4" type="ORF">HNQ77_004749</name>
</gene>
<keyword evidence="4" id="KW-0808">Transferase</keyword>
<dbReference type="EC" id="2.7.13.3" evidence="2"/>
<comment type="caution">
    <text evidence="4">The sequence shown here is derived from an EMBL/GenBank/DDBJ whole genome shotgun (WGS) entry which is preliminary data.</text>
</comment>
<reference evidence="4 5" key="1">
    <citation type="submission" date="2020-08" db="EMBL/GenBank/DDBJ databases">
        <title>Genomic Encyclopedia of Type Strains, Phase IV (KMG-IV): sequencing the most valuable type-strain genomes for metagenomic binning, comparative biology and taxonomic classification.</title>
        <authorList>
            <person name="Goeker M."/>
        </authorList>
    </citation>
    <scope>NUCLEOTIDE SEQUENCE [LARGE SCALE GENOMIC DNA]</scope>
    <source>
        <strain evidence="4 5">DSM 103733</strain>
    </source>
</reference>
<dbReference type="InterPro" id="IPR004358">
    <property type="entry name" value="Sig_transdc_His_kin-like_C"/>
</dbReference>
<comment type="catalytic activity">
    <reaction evidence="1">
        <text>ATP + protein L-histidine = ADP + protein N-phospho-L-histidine.</text>
        <dbReference type="EC" id="2.7.13.3"/>
    </reaction>
</comment>
<name>A0A841K872_9BACT</name>
<keyword evidence="5" id="KW-1185">Reference proteome</keyword>
<sequence>MHQLTSVNGKSSLDTMNILTSANVSRLEGMQHTRCSMNATRYGSSATLIASLLSHDIRHHLTVVYCNAEFLSEPETLEEDRKQLFEEVKLAIADATRVLDFILFHAKSDLSVQNTVESFNDLIERTVSAIRPHPHAEGVTITICESPSVYARFNQTIVSSAVYNLMLNACFAAQRASGPGKVEISFHDEHQFVCIVVKDNGPGVPAGMLQDLFQPFGKSDKQDGTGLGITIASYVAHEYGGSLRIESSSPGCTIFALRLLKRFSQF</sequence>
<dbReference type="AlphaFoldDB" id="A0A841K872"/>
<dbReference type="InterPro" id="IPR036890">
    <property type="entry name" value="HATPase_C_sf"/>
</dbReference>
<dbReference type="Proteomes" id="UP000538666">
    <property type="component" value="Unassembled WGS sequence"/>
</dbReference>
<dbReference type="InterPro" id="IPR005467">
    <property type="entry name" value="His_kinase_dom"/>
</dbReference>
<accession>A0A841K872</accession>
<evidence type="ECO:0000256" key="2">
    <source>
        <dbReference type="ARBA" id="ARBA00012438"/>
    </source>
</evidence>
<dbReference type="RefSeq" id="WP_184085224.1">
    <property type="nucleotide sequence ID" value="NZ_JACHEK010000011.1"/>
</dbReference>
<dbReference type="SUPFAM" id="SSF55874">
    <property type="entry name" value="ATPase domain of HSP90 chaperone/DNA topoisomerase II/histidine kinase"/>
    <property type="match status" value="1"/>
</dbReference>
<protein>
    <recommendedName>
        <fullName evidence="2">histidine kinase</fullName>
        <ecNumber evidence="2">2.7.13.3</ecNumber>
    </recommendedName>
</protein>
<feature type="domain" description="Histidine kinase" evidence="3">
    <location>
        <begin position="52"/>
        <end position="263"/>
    </location>
</feature>
<dbReference type="PROSITE" id="PS50109">
    <property type="entry name" value="HIS_KIN"/>
    <property type="match status" value="1"/>
</dbReference>
<dbReference type="GO" id="GO:0005886">
    <property type="term" value="C:plasma membrane"/>
    <property type="evidence" value="ECO:0007669"/>
    <property type="project" value="TreeGrafter"/>
</dbReference>